<dbReference type="RefSeq" id="XP_066805710.1">
    <property type="nucleotide sequence ID" value="XM_066943168.1"/>
</dbReference>
<evidence type="ECO:0000259" key="2">
    <source>
        <dbReference type="PROSITE" id="PS51112"/>
    </source>
</evidence>
<dbReference type="KEGG" id="kne:92177288"/>
<sequence length="237" mass="26479">MSSSTSSAPSSNPSTNLTTPSSESICTAQHALYCFDVLLAYFEDREPVDPPFDNAQEKYALFVTWNTRSHHRPNKKPTLRGCIGNFSPMRLAQGLREYALISALEDHRFSPIKASELPFLSCNVSLLTPFTPIPDPLSWTPGIHGIHLTFPSPSSPTSRTLSATYLPEVCLEQGWTKEETVLSAVQKAGYRGKVRVGDEFWKSLKVKVYGSEKSSTDWDDFVNWKEARGERFALSLQ</sequence>
<dbReference type="PROSITE" id="PS51112">
    <property type="entry name" value="AMMECR1"/>
    <property type="match status" value="1"/>
</dbReference>
<dbReference type="Proteomes" id="UP001388673">
    <property type="component" value="Unassembled WGS sequence"/>
</dbReference>
<dbReference type="InterPro" id="IPR027485">
    <property type="entry name" value="AMMECR1_N"/>
</dbReference>
<protein>
    <recommendedName>
        <fullName evidence="2">AMMECR1 domain-containing protein</fullName>
    </recommendedName>
</protein>
<name>A0AAW0Z5P7_9TREE</name>
<organism evidence="3 4">
    <name type="scientific">Kwoniella newhampshirensis</name>
    <dbReference type="NCBI Taxonomy" id="1651941"/>
    <lineage>
        <taxon>Eukaryota</taxon>
        <taxon>Fungi</taxon>
        <taxon>Dikarya</taxon>
        <taxon>Basidiomycota</taxon>
        <taxon>Agaricomycotina</taxon>
        <taxon>Tremellomycetes</taxon>
        <taxon>Tremellales</taxon>
        <taxon>Cryptococcaceae</taxon>
        <taxon>Kwoniella</taxon>
    </lineage>
</organism>
<dbReference type="Gene3D" id="3.30.700.20">
    <property type="entry name" value="Hypothetical protein ph0010, domain 1"/>
    <property type="match status" value="1"/>
</dbReference>
<evidence type="ECO:0000313" key="3">
    <source>
        <dbReference type="EMBL" id="KAK8869464.1"/>
    </source>
</evidence>
<dbReference type="PANTHER" id="PTHR13016">
    <property type="entry name" value="AMMECR1 HOMOLOG"/>
    <property type="match status" value="1"/>
</dbReference>
<proteinExistence type="predicted"/>
<comment type="caution">
    <text evidence="3">The sequence shown here is derived from an EMBL/GenBank/DDBJ whole genome shotgun (WGS) entry which is preliminary data.</text>
</comment>
<evidence type="ECO:0000313" key="4">
    <source>
        <dbReference type="Proteomes" id="UP001388673"/>
    </source>
</evidence>
<keyword evidence="4" id="KW-1185">Reference proteome</keyword>
<dbReference type="SUPFAM" id="SSF143447">
    <property type="entry name" value="AMMECR1-like"/>
    <property type="match status" value="1"/>
</dbReference>
<dbReference type="InterPro" id="IPR023473">
    <property type="entry name" value="AMMECR1"/>
</dbReference>
<dbReference type="Gene3D" id="3.30.1490.150">
    <property type="entry name" value="Hypothetical protein ph0010, domain 2"/>
    <property type="match status" value="1"/>
</dbReference>
<dbReference type="InterPro" id="IPR036071">
    <property type="entry name" value="AMMECR1_dom_sf"/>
</dbReference>
<evidence type="ECO:0000256" key="1">
    <source>
        <dbReference type="SAM" id="MobiDB-lite"/>
    </source>
</evidence>
<gene>
    <name evidence="3" type="ORF">IAR55_000028</name>
</gene>
<accession>A0AAW0Z5P7</accession>
<dbReference type="EMBL" id="JBCAWK010000001">
    <property type="protein sequence ID" value="KAK8869464.1"/>
    <property type="molecule type" value="Genomic_DNA"/>
</dbReference>
<dbReference type="PANTHER" id="PTHR13016:SF0">
    <property type="entry name" value="AMME SYNDROME CANDIDATE GENE 1 PROTEIN"/>
    <property type="match status" value="1"/>
</dbReference>
<feature type="region of interest" description="Disordered" evidence="1">
    <location>
        <begin position="1"/>
        <end position="20"/>
    </location>
</feature>
<dbReference type="AlphaFoldDB" id="A0AAW0Z5P7"/>
<dbReference type="GeneID" id="92177288"/>
<dbReference type="Pfam" id="PF01871">
    <property type="entry name" value="AMMECR1"/>
    <property type="match status" value="1"/>
</dbReference>
<dbReference type="InterPro" id="IPR002733">
    <property type="entry name" value="AMMECR1_domain"/>
</dbReference>
<feature type="domain" description="AMMECR1" evidence="2">
    <location>
        <begin position="19"/>
        <end position="225"/>
    </location>
</feature>
<reference evidence="3 4" key="1">
    <citation type="journal article" date="2024" name="bioRxiv">
        <title>Comparative genomics of Cryptococcus and Kwoniella reveals pathogenesis evolution and contrasting karyotype dynamics via intercentromeric recombination or chromosome fusion.</title>
        <authorList>
            <person name="Coelho M.A."/>
            <person name="David-Palma M."/>
            <person name="Shea T."/>
            <person name="Bowers K."/>
            <person name="McGinley-Smith S."/>
            <person name="Mohammad A.W."/>
            <person name="Gnirke A."/>
            <person name="Yurkov A.M."/>
            <person name="Nowrousian M."/>
            <person name="Sun S."/>
            <person name="Cuomo C.A."/>
            <person name="Heitman J."/>
        </authorList>
    </citation>
    <scope>NUCLEOTIDE SEQUENCE [LARGE SCALE GENOMIC DNA]</scope>
    <source>
        <strain evidence="3 4">CBS 13917</strain>
    </source>
</reference>
<dbReference type="NCBIfam" id="TIGR00296">
    <property type="entry name" value="TIGR00296 family protein"/>
    <property type="match status" value="1"/>
</dbReference>